<accession>A0AA97AQU3</accession>
<feature type="region of interest" description="Disordered" evidence="2">
    <location>
        <begin position="152"/>
        <end position="196"/>
    </location>
</feature>
<reference evidence="4" key="1">
    <citation type="submission" date="2020-05" db="EMBL/GenBank/DDBJ databases">
        <authorList>
            <person name="Zhu T."/>
            <person name="Keshari N."/>
            <person name="Lu X."/>
        </authorList>
    </citation>
    <scope>NUCLEOTIDE SEQUENCE</scope>
    <source>
        <strain evidence="4">NK1-12</strain>
    </source>
</reference>
<name>A0AA97AQU3_9CYAN</name>
<evidence type="ECO:0000256" key="2">
    <source>
        <dbReference type="SAM" id="MobiDB-lite"/>
    </source>
</evidence>
<dbReference type="EMBL" id="CP053586">
    <property type="protein sequence ID" value="WNZ24183.1"/>
    <property type="molecule type" value="Genomic_DNA"/>
</dbReference>
<evidence type="ECO:0000256" key="3">
    <source>
        <dbReference type="SAM" id="Phobius"/>
    </source>
</evidence>
<evidence type="ECO:0000313" key="4">
    <source>
        <dbReference type="EMBL" id="WNZ24183.1"/>
    </source>
</evidence>
<keyword evidence="3" id="KW-0812">Transmembrane</keyword>
<protein>
    <recommendedName>
        <fullName evidence="5">Cell division protein FtsL</fullName>
    </recommendedName>
</protein>
<dbReference type="RefSeq" id="WP_316429867.1">
    <property type="nucleotide sequence ID" value="NZ_CP053586.1"/>
</dbReference>
<feature type="compositionally biased region" description="Polar residues" evidence="2">
    <location>
        <begin position="12"/>
        <end position="32"/>
    </location>
</feature>
<feature type="transmembrane region" description="Helical" evidence="3">
    <location>
        <begin position="95"/>
        <end position="114"/>
    </location>
</feature>
<organism evidence="4">
    <name type="scientific">Leptolyngbya sp. NK1-12</name>
    <dbReference type="NCBI Taxonomy" id="2547451"/>
    <lineage>
        <taxon>Bacteria</taxon>
        <taxon>Bacillati</taxon>
        <taxon>Cyanobacteriota</taxon>
        <taxon>Cyanophyceae</taxon>
        <taxon>Leptolyngbyales</taxon>
        <taxon>Leptolyngbyaceae</taxon>
        <taxon>Leptolyngbya group</taxon>
        <taxon>Leptolyngbya</taxon>
    </lineage>
</organism>
<dbReference type="AlphaFoldDB" id="A0AA97AQU3"/>
<proteinExistence type="predicted"/>
<sequence length="196" mass="21891">MAAPRFGDPNRPASSKPTFPTGHSVNQPINQPVSRPVKSVRQMYGLERLPAEPYRNRLVARRAGTPADTIVHAFRPKQKPLWLVLLIKLQQGSSIVTLLLMIAILSVYGWTVYLQQRWGQQYDKLETLKKRERQLTSANEVLKNQMAEQAEKPTAGLLLPDPSNAIFLTPAPPRPEVKPELSAPSVEGSPNRPLGY</sequence>
<feature type="coiled-coil region" evidence="1">
    <location>
        <begin position="125"/>
        <end position="152"/>
    </location>
</feature>
<keyword evidence="1" id="KW-0175">Coiled coil</keyword>
<evidence type="ECO:0008006" key="5">
    <source>
        <dbReference type="Google" id="ProtNLM"/>
    </source>
</evidence>
<keyword evidence="3" id="KW-0472">Membrane</keyword>
<gene>
    <name evidence="4" type="ORF">HJG54_15860</name>
</gene>
<evidence type="ECO:0000256" key="1">
    <source>
        <dbReference type="SAM" id="Coils"/>
    </source>
</evidence>
<feature type="region of interest" description="Disordered" evidence="2">
    <location>
        <begin position="1"/>
        <end position="32"/>
    </location>
</feature>
<keyword evidence="3" id="KW-1133">Transmembrane helix</keyword>